<feature type="signal peptide" evidence="11">
    <location>
        <begin position="1"/>
        <end position="22"/>
    </location>
</feature>
<reference evidence="12 13" key="1">
    <citation type="submission" date="2019-02" db="EMBL/GenBank/DDBJ databases">
        <title>Prokaryotic population dynamics and viral predation in marine succession experiment using metagenomics: the confinement effect.</title>
        <authorList>
            <person name="Haro-Moreno J.M."/>
            <person name="Rodriguez-Valera F."/>
            <person name="Lopez-Perez M."/>
        </authorList>
    </citation>
    <scope>NUCLEOTIDE SEQUENCE [LARGE SCALE GENOMIC DNA]</scope>
    <source>
        <strain evidence="12">MED-G159</strain>
    </source>
</reference>
<comment type="cofactor">
    <cofactor evidence="1 11">
        <name>Mg(2+)</name>
        <dbReference type="ChEBI" id="CHEBI:18420"/>
    </cofactor>
</comment>
<dbReference type="PANTHER" id="PTHR30040:SF2">
    <property type="entry name" value="FAD:PROTEIN FMN TRANSFERASE"/>
    <property type="match status" value="1"/>
</dbReference>
<evidence type="ECO:0000256" key="9">
    <source>
        <dbReference type="ARBA" id="ARBA00022842"/>
    </source>
</evidence>
<keyword evidence="8 11" id="KW-0274">FAD</keyword>
<keyword evidence="6 11" id="KW-0808">Transferase</keyword>
<evidence type="ECO:0000256" key="5">
    <source>
        <dbReference type="ARBA" id="ARBA00022630"/>
    </source>
</evidence>
<comment type="similarity">
    <text evidence="2 11">Belongs to the ApbE family.</text>
</comment>
<comment type="function">
    <text evidence="11">Flavin transferase that catalyzes the transfer of the FMN moiety of FAD and its covalent binding to the hydroxyl group of a threonine residue in a target flavoprotein.</text>
</comment>
<evidence type="ECO:0000256" key="6">
    <source>
        <dbReference type="ARBA" id="ARBA00022679"/>
    </source>
</evidence>
<comment type="catalytic activity">
    <reaction evidence="10 11">
        <text>L-threonyl-[protein] + FAD = FMN-L-threonyl-[protein] + AMP + H(+)</text>
        <dbReference type="Rhea" id="RHEA:36847"/>
        <dbReference type="Rhea" id="RHEA-COMP:11060"/>
        <dbReference type="Rhea" id="RHEA-COMP:11061"/>
        <dbReference type="ChEBI" id="CHEBI:15378"/>
        <dbReference type="ChEBI" id="CHEBI:30013"/>
        <dbReference type="ChEBI" id="CHEBI:57692"/>
        <dbReference type="ChEBI" id="CHEBI:74257"/>
        <dbReference type="ChEBI" id="CHEBI:456215"/>
        <dbReference type="EC" id="2.7.1.180"/>
    </reaction>
</comment>
<keyword evidence="11" id="KW-0472">Membrane</keyword>
<protein>
    <recommendedName>
        <fullName evidence="4 11">FAD:protein FMN transferase</fullName>
        <ecNumber evidence="3 11">2.7.1.180</ecNumber>
    </recommendedName>
</protein>
<dbReference type="Pfam" id="PF02424">
    <property type="entry name" value="ApbE"/>
    <property type="match status" value="1"/>
</dbReference>
<dbReference type="Proteomes" id="UP000315825">
    <property type="component" value="Unassembled WGS sequence"/>
</dbReference>
<dbReference type="GO" id="GO:0016740">
    <property type="term" value="F:transferase activity"/>
    <property type="evidence" value="ECO:0007669"/>
    <property type="project" value="UniProtKB-UniRule"/>
</dbReference>
<keyword evidence="11" id="KW-0449">Lipoprotein</keyword>
<sequence length="270" mass="30462">MILVVRYALILIFLLSSCSWQSNTETKVTGEIYGTTYKYIFNHPADKPTNELINEQILEELNRIDLIFSTYKQNSEVLNTSLEELDSWSEDLKYIYNLSLKISEKSNNTFDPLKENKLDFSAVAKGYAVDRVADLLSKNQIYNFFIEIGGEIRAKGTAVHLGNWRWAIEDPFSENPRPYKSFDVPQEGISIATSGEYRNPGHIWGGGPRDILSVSVAANDAARADAWATAMYVLGIEEGIEIAEKYDLAVFFILNDGNSMQSTNWGTIFP</sequence>
<evidence type="ECO:0000256" key="3">
    <source>
        <dbReference type="ARBA" id="ARBA00011955"/>
    </source>
</evidence>
<evidence type="ECO:0000256" key="10">
    <source>
        <dbReference type="ARBA" id="ARBA00048540"/>
    </source>
</evidence>
<dbReference type="InterPro" id="IPR003374">
    <property type="entry name" value="ApbE-like_sf"/>
</dbReference>
<dbReference type="GO" id="GO:0046872">
    <property type="term" value="F:metal ion binding"/>
    <property type="evidence" value="ECO:0007669"/>
    <property type="project" value="UniProtKB-UniRule"/>
</dbReference>
<dbReference type="InterPro" id="IPR024932">
    <property type="entry name" value="ApbE"/>
</dbReference>
<evidence type="ECO:0000256" key="2">
    <source>
        <dbReference type="ARBA" id="ARBA00008282"/>
    </source>
</evidence>
<name>A0A520N154_9GAMM</name>
<comment type="caution">
    <text evidence="12">The sequence shown here is derived from an EMBL/GenBank/DDBJ whole genome shotgun (WGS) entry which is preliminary data.</text>
</comment>
<evidence type="ECO:0000256" key="7">
    <source>
        <dbReference type="ARBA" id="ARBA00022723"/>
    </source>
</evidence>
<proteinExistence type="inferred from homology"/>
<evidence type="ECO:0000256" key="4">
    <source>
        <dbReference type="ARBA" id="ARBA00016337"/>
    </source>
</evidence>
<accession>A0A520N154</accession>
<keyword evidence="11" id="KW-0732">Signal</keyword>
<dbReference type="PROSITE" id="PS51257">
    <property type="entry name" value="PROKAR_LIPOPROTEIN"/>
    <property type="match status" value="1"/>
</dbReference>
<keyword evidence="11" id="KW-1003">Cell membrane</keyword>
<dbReference type="GO" id="GO:0005886">
    <property type="term" value="C:plasma membrane"/>
    <property type="evidence" value="ECO:0007669"/>
    <property type="project" value="UniProtKB-SubCell"/>
</dbReference>
<dbReference type="EC" id="2.7.1.180" evidence="3 11"/>
<dbReference type="Gene3D" id="3.10.520.10">
    <property type="entry name" value="ApbE-like domains"/>
    <property type="match status" value="2"/>
</dbReference>
<evidence type="ECO:0000256" key="11">
    <source>
        <dbReference type="RuleBase" id="RU363002"/>
    </source>
</evidence>
<keyword evidence="5 11" id="KW-0285">Flavoprotein</keyword>
<evidence type="ECO:0000313" key="13">
    <source>
        <dbReference type="Proteomes" id="UP000315825"/>
    </source>
</evidence>
<dbReference type="AlphaFoldDB" id="A0A520N154"/>
<dbReference type="PANTHER" id="PTHR30040">
    <property type="entry name" value="THIAMINE BIOSYNTHESIS LIPOPROTEIN APBE"/>
    <property type="match status" value="1"/>
</dbReference>
<dbReference type="EMBL" id="SHBE01000001">
    <property type="protein sequence ID" value="RZO27199.1"/>
    <property type="molecule type" value="Genomic_DNA"/>
</dbReference>
<keyword evidence="9 11" id="KW-0460">Magnesium</keyword>
<evidence type="ECO:0000313" key="12">
    <source>
        <dbReference type="EMBL" id="RZO27199.1"/>
    </source>
</evidence>
<evidence type="ECO:0000256" key="8">
    <source>
        <dbReference type="ARBA" id="ARBA00022827"/>
    </source>
</evidence>
<keyword evidence="11" id="KW-0997">Cell inner membrane</keyword>
<evidence type="ECO:0000256" key="1">
    <source>
        <dbReference type="ARBA" id="ARBA00001946"/>
    </source>
</evidence>
<comment type="subcellular location">
    <subcellularLocation>
        <location evidence="11">Cell inner membrane</location>
        <topology evidence="11">Lipid-anchor</topology>
        <orientation evidence="11">Periplasmic side</orientation>
    </subcellularLocation>
</comment>
<feature type="chain" id="PRO_5022253970" description="FAD:protein FMN transferase" evidence="11">
    <location>
        <begin position="23"/>
        <end position="270"/>
    </location>
</feature>
<organism evidence="12 13">
    <name type="scientific">SAR86 cluster bacterium</name>
    <dbReference type="NCBI Taxonomy" id="2030880"/>
    <lineage>
        <taxon>Bacteria</taxon>
        <taxon>Pseudomonadati</taxon>
        <taxon>Pseudomonadota</taxon>
        <taxon>Gammaproteobacteria</taxon>
        <taxon>SAR86 cluster</taxon>
    </lineage>
</organism>
<dbReference type="SUPFAM" id="SSF143631">
    <property type="entry name" value="ApbE-like"/>
    <property type="match status" value="1"/>
</dbReference>
<gene>
    <name evidence="12" type="ORF">EVA92_00200</name>
</gene>
<keyword evidence="7 11" id="KW-0479">Metal-binding</keyword>